<evidence type="ECO:0008006" key="4">
    <source>
        <dbReference type="Google" id="ProtNLM"/>
    </source>
</evidence>
<dbReference type="STRING" id="1117707.VQ7734_01404"/>
<feature type="compositionally biased region" description="Polar residues" evidence="1">
    <location>
        <begin position="1"/>
        <end position="15"/>
    </location>
</feature>
<dbReference type="AlphaFoldDB" id="A0A1M7YSR6"/>
<name>A0A1M7YSR6_9VIBR</name>
<accession>A0A1M7YSR6</accession>
<evidence type="ECO:0000256" key="1">
    <source>
        <dbReference type="SAM" id="MobiDB-lite"/>
    </source>
</evidence>
<dbReference type="OrthoDB" id="7065008at2"/>
<feature type="region of interest" description="Disordered" evidence="1">
    <location>
        <begin position="1"/>
        <end position="22"/>
    </location>
</feature>
<evidence type="ECO:0000313" key="2">
    <source>
        <dbReference type="EMBL" id="SHO55658.1"/>
    </source>
</evidence>
<protein>
    <recommendedName>
        <fullName evidence="4">HrpW-specific chaperone</fullName>
    </recommendedName>
</protein>
<dbReference type="RefSeq" id="WP_073580882.1">
    <property type="nucleotide sequence ID" value="NZ_AP024897.1"/>
</dbReference>
<sequence>MQNQFSEFFPQSASKPSAEHAPASWAALIEQGDGYLTPEQRQAFEQAIEMITCCMQQTLGKPASPAEQAEYFDFSAYVDSMEERFLQQSDSSQPLQQDVSLAAARIIQHIAHHIRQ</sequence>
<keyword evidence="3" id="KW-1185">Reference proteome</keyword>
<reference evidence="3" key="1">
    <citation type="submission" date="2016-12" db="EMBL/GenBank/DDBJ databases">
        <authorList>
            <person name="Rodrigo-Torres L."/>
            <person name="Arahal R.D."/>
            <person name="Lucena T."/>
        </authorList>
    </citation>
    <scope>NUCLEOTIDE SEQUENCE [LARGE SCALE GENOMIC DNA]</scope>
</reference>
<gene>
    <name evidence="2" type="ORF">VQ7734_01404</name>
</gene>
<organism evidence="2 3">
    <name type="scientific">Vibrio quintilis</name>
    <dbReference type="NCBI Taxonomy" id="1117707"/>
    <lineage>
        <taxon>Bacteria</taxon>
        <taxon>Pseudomonadati</taxon>
        <taxon>Pseudomonadota</taxon>
        <taxon>Gammaproteobacteria</taxon>
        <taxon>Vibrionales</taxon>
        <taxon>Vibrionaceae</taxon>
        <taxon>Vibrio</taxon>
    </lineage>
</organism>
<proteinExistence type="predicted"/>
<evidence type="ECO:0000313" key="3">
    <source>
        <dbReference type="Proteomes" id="UP000184600"/>
    </source>
</evidence>
<dbReference type="EMBL" id="FRFG01000016">
    <property type="protein sequence ID" value="SHO55658.1"/>
    <property type="molecule type" value="Genomic_DNA"/>
</dbReference>
<dbReference type="Proteomes" id="UP000184600">
    <property type="component" value="Unassembled WGS sequence"/>
</dbReference>